<dbReference type="RefSeq" id="XP_018002684.1">
    <property type="nucleotide sequence ID" value="XM_018142129.1"/>
</dbReference>
<dbReference type="EMBL" id="LFJN01000006">
    <property type="protein sequence ID" value="KPI42721.1"/>
    <property type="molecule type" value="Genomic_DNA"/>
</dbReference>
<protein>
    <submittedName>
        <fullName evidence="2">Uncharacterized protein</fullName>
    </submittedName>
</protein>
<sequence>MADNRANKNPESLTNQGEFMPGPPQSEPLTTQGHQVGLKTSPADHAPEFSATAHPPGTAPKANTFTPNPQGDDAIPGQADNDSAVMRADPLDFPGATSGDVHTGIGKPSSGQTSNELHRGGNQPKGGGGSQGLQTGDRGVDSELRKLGEERSVKDQGSRVEREHNVSLDGAETKDPVVFK</sequence>
<dbReference type="VEuPathDB" id="FungiDB:AB675_2179"/>
<accession>A0A0N0NPG4</accession>
<dbReference type="OrthoDB" id="3260716at2759"/>
<dbReference type="Proteomes" id="UP000038010">
    <property type="component" value="Unassembled WGS sequence"/>
</dbReference>
<evidence type="ECO:0000313" key="3">
    <source>
        <dbReference type="Proteomes" id="UP000038010"/>
    </source>
</evidence>
<comment type="caution">
    <text evidence="2">The sequence shown here is derived from an EMBL/GenBank/DDBJ whole genome shotgun (WGS) entry which is preliminary data.</text>
</comment>
<name>A0A0N0NPG4_9EURO</name>
<reference evidence="2 3" key="1">
    <citation type="submission" date="2015-06" db="EMBL/GenBank/DDBJ databases">
        <title>Draft genome of the ant-associated black yeast Phialophora attae CBS 131958.</title>
        <authorList>
            <person name="Moreno L.F."/>
            <person name="Stielow B.J."/>
            <person name="de Hoog S."/>
            <person name="Vicente V.A."/>
            <person name="Weiss V.A."/>
            <person name="de Vries M."/>
            <person name="Cruz L.M."/>
            <person name="Souza E.M."/>
        </authorList>
    </citation>
    <scope>NUCLEOTIDE SEQUENCE [LARGE SCALE GENOMIC DNA]</scope>
    <source>
        <strain evidence="2 3">CBS 131958</strain>
    </source>
</reference>
<gene>
    <name evidence="2" type="ORF">AB675_2179</name>
</gene>
<organism evidence="2 3">
    <name type="scientific">Cyphellophora attinorum</name>
    <dbReference type="NCBI Taxonomy" id="1664694"/>
    <lineage>
        <taxon>Eukaryota</taxon>
        <taxon>Fungi</taxon>
        <taxon>Dikarya</taxon>
        <taxon>Ascomycota</taxon>
        <taxon>Pezizomycotina</taxon>
        <taxon>Eurotiomycetes</taxon>
        <taxon>Chaetothyriomycetidae</taxon>
        <taxon>Chaetothyriales</taxon>
        <taxon>Cyphellophoraceae</taxon>
        <taxon>Cyphellophora</taxon>
    </lineage>
</organism>
<evidence type="ECO:0000313" key="2">
    <source>
        <dbReference type="EMBL" id="KPI42721.1"/>
    </source>
</evidence>
<dbReference type="GeneID" id="28734009"/>
<dbReference type="AlphaFoldDB" id="A0A0N0NPG4"/>
<feature type="compositionally biased region" description="Basic and acidic residues" evidence="1">
    <location>
        <begin position="138"/>
        <end position="180"/>
    </location>
</feature>
<keyword evidence="3" id="KW-1185">Reference proteome</keyword>
<proteinExistence type="predicted"/>
<feature type="region of interest" description="Disordered" evidence="1">
    <location>
        <begin position="1"/>
        <end position="180"/>
    </location>
</feature>
<evidence type="ECO:0000256" key="1">
    <source>
        <dbReference type="SAM" id="MobiDB-lite"/>
    </source>
</evidence>